<keyword evidence="2" id="KW-1185">Reference proteome</keyword>
<dbReference type="AlphaFoldDB" id="A0A4C1ZIH4"/>
<gene>
    <name evidence="1" type="ORF">EVAR_65949_1</name>
</gene>
<proteinExistence type="predicted"/>
<accession>A0A4C1ZIH4</accession>
<evidence type="ECO:0000313" key="2">
    <source>
        <dbReference type="Proteomes" id="UP000299102"/>
    </source>
</evidence>
<name>A0A4C1ZIH4_EUMVA</name>
<evidence type="ECO:0000313" key="1">
    <source>
        <dbReference type="EMBL" id="GBP88631.1"/>
    </source>
</evidence>
<dbReference type="EMBL" id="BGZK01001946">
    <property type="protein sequence ID" value="GBP88631.1"/>
    <property type="molecule type" value="Genomic_DNA"/>
</dbReference>
<reference evidence="1 2" key="1">
    <citation type="journal article" date="2019" name="Commun. Biol.">
        <title>The bagworm genome reveals a unique fibroin gene that provides high tensile strength.</title>
        <authorList>
            <person name="Kono N."/>
            <person name="Nakamura H."/>
            <person name="Ohtoshi R."/>
            <person name="Tomita M."/>
            <person name="Numata K."/>
            <person name="Arakawa K."/>
        </authorList>
    </citation>
    <scope>NUCLEOTIDE SEQUENCE [LARGE SCALE GENOMIC DNA]</scope>
</reference>
<comment type="caution">
    <text evidence="1">The sequence shown here is derived from an EMBL/GenBank/DDBJ whole genome shotgun (WGS) entry which is preliminary data.</text>
</comment>
<dbReference type="Proteomes" id="UP000299102">
    <property type="component" value="Unassembled WGS sequence"/>
</dbReference>
<protein>
    <submittedName>
        <fullName evidence="1">Uncharacterized protein</fullName>
    </submittedName>
</protein>
<sequence>MSLSVVPDSESRLGDDGGAVTVTVFGKSNGIERAIDERQILECALIKFQSSIASCVEETHRISSEKHESHILFNIAGALWRCGVQLIIREAQKAPLSDPETHCAVANCKDPAARAPPAQLKRNQRGNERFVRARAAAAAGAGAVGFSNTNTLFIELVSDETLARYVESRNSRVLDVITDAVTVIVNNSRSARILEHDPRLRRLPSISVHGASKEDFVSKINSSGVVTTFCGGA</sequence>
<organism evidence="1 2">
    <name type="scientific">Eumeta variegata</name>
    <name type="common">Bagworm moth</name>
    <name type="synonym">Eumeta japonica</name>
    <dbReference type="NCBI Taxonomy" id="151549"/>
    <lineage>
        <taxon>Eukaryota</taxon>
        <taxon>Metazoa</taxon>
        <taxon>Ecdysozoa</taxon>
        <taxon>Arthropoda</taxon>
        <taxon>Hexapoda</taxon>
        <taxon>Insecta</taxon>
        <taxon>Pterygota</taxon>
        <taxon>Neoptera</taxon>
        <taxon>Endopterygota</taxon>
        <taxon>Lepidoptera</taxon>
        <taxon>Glossata</taxon>
        <taxon>Ditrysia</taxon>
        <taxon>Tineoidea</taxon>
        <taxon>Psychidae</taxon>
        <taxon>Oiketicinae</taxon>
        <taxon>Eumeta</taxon>
    </lineage>
</organism>